<organism evidence="9">
    <name type="scientific">invertebrate metagenome</name>
    <dbReference type="NCBI Taxonomy" id="1711999"/>
    <lineage>
        <taxon>unclassified sequences</taxon>
        <taxon>metagenomes</taxon>
        <taxon>organismal metagenomes</taxon>
    </lineage>
</organism>
<evidence type="ECO:0000256" key="4">
    <source>
        <dbReference type="ARBA" id="ARBA00022801"/>
    </source>
</evidence>
<dbReference type="EMBL" id="NSIT01000087">
    <property type="protein sequence ID" value="PJE79210.1"/>
    <property type="molecule type" value="Genomic_DNA"/>
</dbReference>
<protein>
    <recommendedName>
        <fullName evidence="6">nicotinamidase</fullName>
        <ecNumber evidence="6">3.5.1.19</ecNumber>
    </recommendedName>
    <alternativeName>
        <fullName evidence="7">Nicotinamide deamidase</fullName>
    </alternativeName>
</protein>
<name>A0A2H9T7K9_9ZZZZ</name>
<evidence type="ECO:0000256" key="7">
    <source>
        <dbReference type="ARBA" id="ARBA00043224"/>
    </source>
</evidence>
<evidence type="ECO:0000259" key="8">
    <source>
        <dbReference type="Pfam" id="PF00857"/>
    </source>
</evidence>
<dbReference type="InterPro" id="IPR000868">
    <property type="entry name" value="Isochorismatase-like_dom"/>
</dbReference>
<keyword evidence="3" id="KW-0479">Metal-binding</keyword>
<sequence>MSLVHYVVISDSSMLIDSMEYIASFDIDAQKCFSPLCPNELPVPGGNEIVRELNRQAALAGLRIGSKDAHPRGAVWEATDQSPQMTPVSGHVNADYHWNRHGVPGTVGFELLEGLPDVMEYDYFVWKGVEPTVHPYGACYHDLTEMRSTGVIEFLCSRGIRTVIVGGLALDFCVKTTVLQLLSAGFGVVVNLGACRSLDSISHRSAVDIMKCAGAQFVDSVSGIQQIKNNEVDKNDDICTVSGLRG</sequence>
<proteinExistence type="inferred from homology"/>
<dbReference type="InterPro" id="IPR036380">
    <property type="entry name" value="Isochorismatase-like_sf"/>
</dbReference>
<comment type="pathway">
    <text evidence="5">Cofactor biosynthesis; nicotinate biosynthesis; nicotinate from nicotinamide: step 1/1.</text>
</comment>
<comment type="similarity">
    <text evidence="1">Belongs to the isochorismatase family.</text>
</comment>
<dbReference type="PANTHER" id="PTHR11080">
    <property type="entry name" value="PYRAZINAMIDASE/NICOTINAMIDASE"/>
    <property type="match status" value="1"/>
</dbReference>
<dbReference type="InterPro" id="IPR052347">
    <property type="entry name" value="Isochorismatase_Nicotinamidase"/>
</dbReference>
<dbReference type="Pfam" id="PF00857">
    <property type="entry name" value="Isochorismatase"/>
    <property type="match status" value="1"/>
</dbReference>
<accession>A0A2H9T7K9</accession>
<evidence type="ECO:0000256" key="3">
    <source>
        <dbReference type="ARBA" id="ARBA00022723"/>
    </source>
</evidence>
<keyword evidence="4 9" id="KW-0378">Hydrolase</keyword>
<keyword evidence="2" id="KW-0662">Pyridine nucleotide biosynthesis</keyword>
<evidence type="ECO:0000256" key="2">
    <source>
        <dbReference type="ARBA" id="ARBA00022642"/>
    </source>
</evidence>
<dbReference type="PANTHER" id="PTHR11080:SF2">
    <property type="entry name" value="LD05707P"/>
    <property type="match status" value="1"/>
</dbReference>
<dbReference type="EC" id="3.5.1.19" evidence="6"/>
<gene>
    <name evidence="9" type="primary">pncA</name>
    <name evidence="9" type="ORF">CI610_01829</name>
</gene>
<evidence type="ECO:0000256" key="1">
    <source>
        <dbReference type="ARBA" id="ARBA00006336"/>
    </source>
</evidence>
<evidence type="ECO:0000313" key="9">
    <source>
        <dbReference type="EMBL" id="PJE79210.1"/>
    </source>
</evidence>
<reference evidence="9" key="1">
    <citation type="journal article" date="2017" name="Appl. Environ. Microbiol.">
        <title>Molecular characterization of an Endozoicomonas-like organism causing infection in king scallop Pecten maximus L.</title>
        <authorList>
            <person name="Cano I."/>
            <person name="van Aerle R."/>
            <person name="Ross S."/>
            <person name="Verner-Jeffreys D.W."/>
            <person name="Paley R.K."/>
            <person name="Rimmer G."/>
            <person name="Ryder D."/>
            <person name="Hooper P."/>
            <person name="Stone D."/>
            <person name="Feist S.W."/>
        </authorList>
    </citation>
    <scope>NUCLEOTIDE SEQUENCE</scope>
</reference>
<dbReference type="GO" id="GO:0046872">
    <property type="term" value="F:metal ion binding"/>
    <property type="evidence" value="ECO:0007669"/>
    <property type="project" value="UniProtKB-KW"/>
</dbReference>
<evidence type="ECO:0000256" key="5">
    <source>
        <dbReference type="ARBA" id="ARBA00037900"/>
    </source>
</evidence>
<evidence type="ECO:0000256" key="6">
    <source>
        <dbReference type="ARBA" id="ARBA00039017"/>
    </source>
</evidence>
<dbReference type="SUPFAM" id="SSF52499">
    <property type="entry name" value="Isochorismatase-like hydrolases"/>
    <property type="match status" value="1"/>
</dbReference>
<dbReference type="Gene3D" id="3.40.50.850">
    <property type="entry name" value="Isochorismatase-like"/>
    <property type="match status" value="1"/>
</dbReference>
<dbReference type="GO" id="GO:0019363">
    <property type="term" value="P:pyridine nucleotide biosynthetic process"/>
    <property type="evidence" value="ECO:0007669"/>
    <property type="project" value="UniProtKB-KW"/>
</dbReference>
<feature type="domain" description="Isochorismatase-like" evidence="8">
    <location>
        <begin position="147"/>
        <end position="219"/>
    </location>
</feature>
<comment type="caution">
    <text evidence="9">The sequence shown here is derived from an EMBL/GenBank/DDBJ whole genome shotgun (WGS) entry which is preliminary data.</text>
</comment>
<dbReference type="GO" id="GO:0008936">
    <property type="term" value="F:nicotinamidase activity"/>
    <property type="evidence" value="ECO:0007669"/>
    <property type="project" value="UniProtKB-EC"/>
</dbReference>
<dbReference type="AlphaFoldDB" id="A0A2H9T7K9"/>